<gene>
    <name evidence="1" type="ORF">F4820DRAFT_449486</name>
</gene>
<organism evidence="1 2">
    <name type="scientific">Hypoxylon rubiginosum</name>
    <dbReference type="NCBI Taxonomy" id="110542"/>
    <lineage>
        <taxon>Eukaryota</taxon>
        <taxon>Fungi</taxon>
        <taxon>Dikarya</taxon>
        <taxon>Ascomycota</taxon>
        <taxon>Pezizomycotina</taxon>
        <taxon>Sordariomycetes</taxon>
        <taxon>Xylariomycetidae</taxon>
        <taxon>Xylariales</taxon>
        <taxon>Hypoxylaceae</taxon>
        <taxon>Hypoxylon</taxon>
    </lineage>
</organism>
<name>A0ACB9YX10_9PEZI</name>
<keyword evidence="2" id="KW-1185">Reference proteome</keyword>
<accession>A0ACB9YX10</accession>
<dbReference type="Proteomes" id="UP001497700">
    <property type="component" value="Unassembled WGS sequence"/>
</dbReference>
<reference evidence="1 2" key="1">
    <citation type="journal article" date="2022" name="New Phytol.">
        <title>Ecological generalism drives hyperdiversity of secondary metabolite gene clusters in xylarialean endophytes.</title>
        <authorList>
            <person name="Franco M.E.E."/>
            <person name="Wisecaver J.H."/>
            <person name="Arnold A.E."/>
            <person name="Ju Y.M."/>
            <person name="Slot J.C."/>
            <person name="Ahrendt S."/>
            <person name="Moore L.P."/>
            <person name="Eastman K.E."/>
            <person name="Scott K."/>
            <person name="Konkel Z."/>
            <person name="Mondo S.J."/>
            <person name="Kuo A."/>
            <person name="Hayes R.D."/>
            <person name="Haridas S."/>
            <person name="Andreopoulos B."/>
            <person name="Riley R."/>
            <person name="LaButti K."/>
            <person name="Pangilinan J."/>
            <person name="Lipzen A."/>
            <person name="Amirebrahimi M."/>
            <person name="Yan J."/>
            <person name="Adam C."/>
            <person name="Keymanesh K."/>
            <person name="Ng V."/>
            <person name="Louie K."/>
            <person name="Northen T."/>
            <person name="Drula E."/>
            <person name="Henrissat B."/>
            <person name="Hsieh H.M."/>
            <person name="Youens-Clark K."/>
            <person name="Lutzoni F."/>
            <person name="Miadlikowska J."/>
            <person name="Eastwood D.C."/>
            <person name="Hamelin R.C."/>
            <person name="Grigoriev I.V."/>
            <person name="U'Ren J.M."/>
        </authorList>
    </citation>
    <scope>NUCLEOTIDE SEQUENCE [LARGE SCALE GENOMIC DNA]</scope>
    <source>
        <strain evidence="1 2">CBS 119005</strain>
    </source>
</reference>
<comment type="caution">
    <text evidence="1">The sequence shown here is derived from an EMBL/GenBank/DDBJ whole genome shotgun (WGS) entry which is preliminary data.</text>
</comment>
<sequence length="191" mass="20597">MASTAATLPPISSLSVVDDETLKSVLDALFEPSADLHALAIPGIRGAPNLASYASLIEHVGDSMSRLAQSSAVPDARAKLHEILGSHPRLGEKKVESAQSRAEQAHLNTSSGGSAEKEEEAAKLKALNEEYEARFPGLRYVVFVNGRSRPVVMQNMRERIDRGDIKAEEQEAIQAMVDIALDRAKKLQAIS</sequence>
<evidence type="ECO:0000313" key="1">
    <source>
        <dbReference type="EMBL" id="KAI4863947.1"/>
    </source>
</evidence>
<dbReference type="EMBL" id="MU393494">
    <property type="protein sequence ID" value="KAI4863947.1"/>
    <property type="molecule type" value="Genomic_DNA"/>
</dbReference>
<evidence type="ECO:0000313" key="2">
    <source>
        <dbReference type="Proteomes" id="UP001497700"/>
    </source>
</evidence>
<proteinExistence type="predicted"/>
<protein>
    <submittedName>
        <fullName evidence="1">Oxo-4-hydroxy-4-carboxy-5-ureidoimidazoline decarboxylase</fullName>
    </submittedName>
</protein>